<sequence length="143" mass="15657">MQEFYKAYICPSSPTRAKMSIHLHAQAASELDKKITELLARSSLEDVPSEQRQNLGLLKKYLIEVAKLPEDKAASIIAEAKEFGLKAAASDPDTGKAPNGTSVSKNQPTEIKDIRRFKSGLLASSGARPVKDLSEYEDIDPKL</sequence>
<dbReference type="EMBL" id="JAANYQ010000005">
    <property type="protein sequence ID" value="KAF4124155.1"/>
    <property type="molecule type" value="Genomic_DNA"/>
</dbReference>
<dbReference type="Proteomes" id="UP000749293">
    <property type="component" value="Unassembled WGS sequence"/>
</dbReference>
<keyword evidence="3" id="KW-1185">Reference proteome</keyword>
<gene>
    <name evidence="2" type="ORF">GMORB2_5871</name>
</gene>
<dbReference type="GeneID" id="55972096"/>
<evidence type="ECO:0000256" key="1">
    <source>
        <dbReference type="SAM" id="MobiDB-lite"/>
    </source>
</evidence>
<name>A0A9P4YWI3_9HYPO</name>
<proteinExistence type="predicted"/>
<protein>
    <submittedName>
        <fullName evidence="2">Uncharacterized protein</fullName>
    </submittedName>
</protein>
<accession>A0A9P4YWI3</accession>
<dbReference type="Gene3D" id="3.30.830.10">
    <property type="entry name" value="Metalloenzyme, LuxS/M16 peptidase-like"/>
    <property type="match status" value="1"/>
</dbReference>
<comment type="caution">
    <text evidence="2">The sequence shown here is derived from an EMBL/GenBank/DDBJ whole genome shotgun (WGS) entry which is preliminary data.</text>
</comment>
<feature type="region of interest" description="Disordered" evidence="1">
    <location>
        <begin position="88"/>
        <end position="110"/>
    </location>
</feature>
<dbReference type="AlphaFoldDB" id="A0A9P4YWI3"/>
<evidence type="ECO:0000313" key="2">
    <source>
        <dbReference type="EMBL" id="KAF4124155.1"/>
    </source>
</evidence>
<feature type="compositionally biased region" description="Polar residues" evidence="1">
    <location>
        <begin position="99"/>
        <end position="109"/>
    </location>
</feature>
<reference evidence="2" key="1">
    <citation type="submission" date="2020-03" db="EMBL/GenBank/DDBJ databases">
        <title>Site-based positive gene gene selection in Geosmithia morbida across the United States reveals a broad range of putative effectors and factors for local host and environmental adapation.</title>
        <authorList>
            <person name="Onufrak A."/>
            <person name="Murdoch R.W."/>
            <person name="Gazis R."/>
            <person name="Huff M."/>
            <person name="Staton M."/>
            <person name="Klingeman W."/>
            <person name="Hadziabdic D."/>
        </authorList>
    </citation>
    <scope>NUCLEOTIDE SEQUENCE</scope>
    <source>
        <strain evidence="2">1262</strain>
    </source>
</reference>
<organism evidence="2 3">
    <name type="scientific">Geosmithia morbida</name>
    <dbReference type="NCBI Taxonomy" id="1094350"/>
    <lineage>
        <taxon>Eukaryota</taxon>
        <taxon>Fungi</taxon>
        <taxon>Dikarya</taxon>
        <taxon>Ascomycota</taxon>
        <taxon>Pezizomycotina</taxon>
        <taxon>Sordariomycetes</taxon>
        <taxon>Hypocreomycetidae</taxon>
        <taxon>Hypocreales</taxon>
        <taxon>Bionectriaceae</taxon>
        <taxon>Geosmithia</taxon>
    </lineage>
</organism>
<dbReference type="OrthoDB" id="5099124at2759"/>
<dbReference type="RefSeq" id="XP_035322807.1">
    <property type="nucleotide sequence ID" value="XM_035467841.1"/>
</dbReference>
<evidence type="ECO:0000313" key="3">
    <source>
        <dbReference type="Proteomes" id="UP000749293"/>
    </source>
</evidence>